<evidence type="ECO:0000313" key="5">
    <source>
        <dbReference type="EMBL" id="MBB3941589.1"/>
    </source>
</evidence>
<name>A0A7W6C4L3_9SPHN</name>
<organism evidence="5 6">
    <name type="scientific">Novosphingobium fluoreni</name>
    <dbReference type="NCBI Taxonomy" id="1391222"/>
    <lineage>
        <taxon>Bacteria</taxon>
        <taxon>Pseudomonadati</taxon>
        <taxon>Pseudomonadota</taxon>
        <taxon>Alphaproteobacteria</taxon>
        <taxon>Sphingomonadales</taxon>
        <taxon>Sphingomonadaceae</taxon>
        <taxon>Novosphingobium</taxon>
    </lineage>
</organism>
<keyword evidence="3" id="KW-0804">Transcription</keyword>
<dbReference type="InterPro" id="IPR000835">
    <property type="entry name" value="HTH_MarR-typ"/>
</dbReference>
<evidence type="ECO:0000256" key="1">
    <source>
        <dbReference type="ARBA" id="ARBA00023015"/>
    </source>
</evidence>
<evidence type="ECO:0000256" key="3">
    <source>
        <dbReference type="ARBA" id="ARBA00023163"/>
    </source>
</evidence>
<evidence type="ECO:0000259" key="4">
    <source>
        <dbReference type="PROSITE" id="PS50995"/>
    </source>
</evidence>
<dbReference type="SMART" id="SM00347">
    <property type="entry name" value="HTH_MARR"/>
    <property type="match status" value="1"/>
</dbReference>
<sequence length="169" mass="18956">MPQDSRPGHSEIKDPIASGRIELTPEELAEPKRHINLRLTVIARLVRSIFDRDVSVLGVTRSQWTMIAVVSRLPGCTQRTIADALETSEASAGRLIDRLCADGLLERRARHDDRRARAVYLTAAAEPLMENLSTIASHTEKRMFKGFSDEELEALQGYLDRVYDNVSRG</sequence>
<evidence type="ECO:0000313" key="6">
    <source>
        <dbReference type="Proteomes" id="UP000561459"/>
    </source>
</evidence>
<feature type="domain" description="HTH marR-type" evidence="4">
    <location>
        <begin position="32"/>
        <end position="164"/>
    </location>
</feature>
<dbReference type="GO" id="GO:0003700">
    <property type="term" value="F:DNA-binding transcription factor activity"/>
    <property type="evidence" value="ECO:0007669"/>
    <property type="project" value="InterPro"/>
</dbReference>
<dbReference type="Gene3D" id="1.10.10.10">
    <property type="entry name" value="Winged helix-like DNA-binding domain superfamily/Winged helix DNA-binding domain"/>
    <property type="match status" value="1"/>
</dbReference>
<dbReference type="InterPro" id="IPR039422">
    <property type="entry name" value="MarR/SlyA-like"/>
</dbReference>
<dbReference type="PANTHER" id="PTHR33164">
    <property type="entry name" value="TRANSCRIPTIONAL REGULATOR, MARR FAMILY"/>
    <property type="match status" value="1"/>
</dbReference>
<dbReference type="GO" id="GO:0006950">
    <property type="term" value="P:response to stress"/>
    <property type="evidence" value="ECO:0007669"/>
    <property type="project" value="TreeGrafter"/>
</dbReference>
<accession>A0A7W6C4L3</accession>
<dbReference type="InterPro" id="IPR036388">
    <property type="entry name" value="WH-like_DNA-bd_sf"/>
</dbReference>
<dbReference type="RefSeq" id="WP_183618683.1">
    <property type="nucleotide sequence ID" value="NZ_JACIDY010000011.1"/>
</dbReference>
<dbReference type="PROSITE" id="PS50995">
    <property type="entry name" value="HTH_MARR_2"/>
    <property type="match status" value="1"/>
</dbReference>
<dbReference type="SUPFAM" id="SSF46785">
    <property type="entry name" value="Winged helix' DNA-binding domain"/>
    <property type="match status" value="1"/>
</dbReference>
<dbReference type="Proteomes" id="UP000561459">
    <property type="component" value="Unassembled WGS sequence"/>
</dbReference>
<evidence type="ECO:0000256" key="2">
    <source>
        <dbReference type="ARBA" id="ARBA00023125"/>
    </source>
</evidence>
<keyword evidence="1" id="KW-0805">Transcription regulation</keyword>
<protein>
    <submittedName>
        <fullName evidence="5">MarR family transcriptional regulator for hemolysin</fullName>
    </submittedName>
</protein>
<keyword evidence="6" id="KW-1185">Reference proteome</keyword>
<gene>
    <name evidence="5" type="ORF">GGR39_003270</name>
</gene>
<reference evidence="5 6" key="1">
    <citation type="submission" date="2020-08" db="EMBL/GenBank/DDBJ databases">
        <title>Genomic Encyclopedia of Type Strains, Phase IV (KMG-IV): sequencing the most valuable type-strain genomes for metagenomic binning, comparative biology and taxonomic classification.</title>
        <authorList>
            <person name="Goeker M."/>
        </authorList>
    </citation>
    <scope>NUCLEOTIDE SEQUENCE [LARGE SCALE GENOMIC DNA]</scope>
    <source>
        <strain evidence="5 6">DSM 27568</strain>
    </source>
</reference>
<comment type="caution">
    <text evidence="5">The sequence shown here is derived from an EMBL/GenBank/DDBJ whole genome shotgun (WGS) entry which is preliminary data.</text>
</comment>
<dbReference type="GO" id="GO:0003677">
    <property type="term" value="F:DNA binding"/>
    <property type="evidence" value="ECO:0007669"/>
    <property type="project" value="UniProtKB-KW"/>
</dbReference>
<keyword evidence="2" id="KW-0238">DNA-binding</keyword>
<dbReference type="EMBL" id="JACIDY010000011">
    <property type="protein sequence ID" value="MBB3941589.1"/>
    <property type="molecule type" value="Genomic_DNA"/>
</dbReference>
<dbReference type="AlphaFoldDB" id="A0A7W6C4L3"/>
<proteinExistence type="predicted"/>
<dbReference type="PRINTS" id="PR00598">
    <property type="entry name" value="HTHMARR"/>
</dbReference>
<dbReference type="PANTHER" id="PTHR33164:SF64">
    <property type="entry name" value="TRANSCRIPTIONAL REGULATOR SLYA"/>
    <property type="match status" value="1"/>
</dbReference>
<dbReference type="InterPro" id="IPR036390">
    <property type="entry name" value="WH_DNA-bd_sf"/>
</dbReference>
<dbReference type="Pfam" id="PF12802">
    <property type="entry name" value="MarR_2"/>
    <property type="match status" value="1"/>
</dbReference>